<dbReference type="CDD" id="cd07377">
    <property type="entry name" value="WHTH_GntR"/>
    <property type="match status" value="1"/>
</dbReference>
<dbReference type="Pfam" id="PF00392">
    <property type="entry name" value="GntR"/>
    <property type="match status" value="1"/>
</dbReference>
<dbReference type="AlphaFoldDB" id="A0A1T4KSC0"/>
<dbReference type="Gene3D" id="1.10.10.10">
    <property type="entry name" value="Winged helix-like DNA-binding domain superfamily/Winged helix DNA-binding domain"/>
    <property type="match status" value="1"/>
</dbReference>
<dbReference type="InterPro" id="IPR036390">
    <property type="entry name" value="WH_DNA-bd_sf"/>
</dbReference>
<evidence type="ECO:0000256" key="3">
    <source>
        <dbReference type="ARBA" id="ARBA00023163"/>
    </source>
</evidence>
<keyword evidence="2" id="KW-0238">DNA-binding</keyword>
<dbReference type="PANTHER" id="PTHR38445:SF6">
    <property type="entry name" value="GNTR-FAMILY TRANSCRIPTIONAL REGULATOR"/>
    <property type="match status" value="1"/>
</dbReference>
<dbReference type="Proteomes" id="UP000243297">
    <property type="component" value="Unassembled WGS sequence"/>
</dbReference>
<keyword evidence="3" id="KW-0804">Transcription</keyword>
<keyword evidence="1" id="KW-0805">Transcription regulation</keyword>
<dbReference type="InterPro" id="IPR036388">
    <property type="entry name" value="WH-like_DNA-bd_sf"/>
</dbReference>
<proteinExistence type="predicted"/>
<dbReference type="PROSITE" id="PS50949">
    <property type="entry name" value="HTH_GNTR"/>
    <property type="match status" value="1"/>
</dbReference>
<dbReference type="RefSeq" id="WP_078711097.1">
    <property type="nucleotide sequence ID" value="NZ_FUWY01000001.1"/>
</dbReference>
<accession>A0A1T4KSC0</accession>
<dbReference type="SMART" id="SM00345">
    <property type="entry name" value="HTH_GNTR"/>
    <property type="match status" value="1"/>
</dbReference>
<sequence length="121" mass="13840">MINFDSNIPIYIQVMDYIKKEIVSGKLKSGDQVDTVREMAIFFGVNPNTIQRALQELEREGLLKSERTSGRFISATSETIQELKLHQGHEKTTRYVIEMKSLGFTKEETVNLVKESKGDNE</sequence>
<protein>
    <submittedName>
        <fullName evidence="5">GntR family transcriptional regulator</fullName>
    </submittedName>
</protein>
<evidence type="ECO:0000256" key="1">
    <source>
        <dbReference type="ARBA" id="ARBA00023015"/>
    </source>
</evidence>
<dbReference type="PANTHER" id="PTHR38445">
    <property type="entry name" value="HTH-TYPE TRANSCRIPTIONAL REPRESSOR YTRA"/>
    <property type="match status" value="1"/>
</dbReference>
<name>A0A1T4KSC0_9FIRM</name>
<organism evidence="5 6">
    <name type="scientific">Anaerorhabdus furcosa</name>
    <dbReference type="NCBI Taxonomy" id="118967"/>
    <lineage>
        <taxon>Bacteria</taxon>
        <taxon>Bacillati</taxon>
        <taxon>Bacillota</taxon>
        <taxon>Erysipelotrichia</taxon>
        <taxon>Erysipelotrichales</taxon>
        <taxon>Erysipelotrichaceae</taxon>
        <taxon>Anaerorhabdus</taxon>
    </lineage>
</organism>
<dbReference type="GO" id="GO:0003700">
    <property type="term" value="F:DNA-binding transcription factor activity"/>
    <property type="evidence" value="ECO:0007669"/>
    <property type="project" value="InterPro"/>
</dbReference>
<dbReference type="InterPro" id="IPR000524">
    <property type="entry name" value="Tscrpt_reg_HTH_GntR"/>
</dbReference>
<evidence type="ECO:0000256" key="2">
    <source>
        <dbReference type="ARBA" id="ARBA00023125"/>
    </source>
</evidence>
<evidence type="ECO:0000259" key="4">
    <source>
        <dbReference type="PROSITE" id="PS50949"/>
    </source>
</evidence>
<reference evidence="6" key="1">
    <citation type="submission" date="2017-02" db="EMBL/GenBank/DDBJ databases">
        <authorList>
            <person name="Varghese N."/>
            <person name="Submissions S."/>
        </authorList>
    </citation>
    <scope>NUCLEOTIDE SEQUENCE [LARGE SCALE GENOMIC DNA]</scope>
    <source>
        <strain evidence="6">ATCC 25662</strain>
    </source>
</reference>
<dbReference type="GO" id="GO:0003677">
    <property type="term" value="F:DNA binding"/>
    <property type="evidence" value="ECO:0007669"/>
    <property type="project" value="UniProtKB-KW"/>
</dbReference>
<feature type="domain" description="HTH gntR-type" evidence="4">
    <location>
        <begin position="8"/>
        <end position="76"/>
    </location>
</feature>
<evidence type="ECO:0000313" key="5">
    <source>
        <dbReference type="EMBL" id="SJZ45240.1"/>
    </source>
</evidence>
<dbReference type="STRING" id="118967.SAMN02745191_0676"/>
<evidence type="ECO:0000313" key="6">
    <source>
        <dbReference type="Proteomes" id="UP000243297"/>
    </source>
</evidence>
<dbReference type="SUPFAM" id="SSF46785">
    <property type="entry name" value="Winged helix' DNA-binding domain"/>
    <property type="match status" value="1"/>
</dbReference>
<gene>
    <name evidence="5" type="ORF">SAMN02745191_0676</name>
</gene>
<keyword evidence="6" id="KW-1185">Reference proteome</keyword>
<dbReference type="EMBL" id="FUWY01000001">
    <property type="protein sequence ID" value="SJZ45240.1"/>
    <property type="molecule type" value="Genomic_DNA"/>
</dbReference>